<protein>
    <submittedName>
        <fullName evidence="1">Alpha/beta hydrolase</fullName>
    </submittedName>
</protein>
<dbReference type="AlphaFoldDB" id="A0AA96GLB7"/>
<gene>
    <name evidence="1" type="ORF">PQG83_15790</name>
</gene>
<reference evidence="1 2" key="1">
    <citation type="submission" date="2023-01" db="EMBL/GenBank/DDBJ databases">
        <title>Cultivation and genomic characterization of new, ubiquitous marine nitrite-oxidizing bacteria from the Nitrospirales.</title>
        <authorList>
            <person name="Mueller A.J."/>
            <person name="Daebeler A."/>
            <person name="Herbold C.W."/>
            <person name="Kirkegaard R.H."/>
            <person name="Daims H."/>
        </authorList>
    </citation>
    <scope>NUCLEOTIDE SEQUENCE [LARGE SCALE GENOMIC DNA]</scope>
    <source>
        <strain evidence="1 2">DK</strain>
    </source>
</reference>
<keyword evidence="2" id="KW-1185">Reference proteome</keyword>
<sequence>MCPSNNVNVPTLILPGIGNSDQIHWQTLWESANSEFVRVQQRDWENPVCHEWVNVLEQAVAKIGESPVLVAHSLGCLCVAHWAARTSLKIKGALLVAPPNPEDSGFPSEAIGFSPLPLGSCGFPSIVVASSNDPYGGLEFARSCASGWGSRFVNIGPAGHINSESGLGDWPEGWALYQELTA</sequence>
<accession>A0AA96GLB7</accession>
<dbReference type="Gene3D" id="3.40.50.1820">
    <property type="entry name" value="alpha/beta hydrolase"/>
    <property type="match status" value="1"/>
</dbReference>
<dbReference type="GO" id="GO:0016787">
    <property type="term" value="F:hydrolase activity"/>
    <property type="evidence" value="ECO:0007669"/>
    <property type="project" value="UniProtKB-KW"/>
</dbReference>
<dbReference type="InterPro" id="IPR029058">
    <property type="entry name" value="AB_hydrolase_fold"/>
</dbReference>
<organism evidence="1 2">
    <name type="scientific">Candidatus Nitrospira neomarina</name>
    <dbReference type="NCBI Taxonomy" id="3020899"/>
    <lineage>
        <taxon>Bacteria</taxon>
        <taxon>Pseudomonadati</taxon>
        <taxon>Nitrospirota</taxon>
        <taxon>Nitrospiria</taxon>
        <taxon>Nitrospirales</taxon>
        <taxon>Nitrospiraceae</taxon>
        <taxon>Nitrospira</taxon>
    </lineage>
</organism>
<evidence type="ECO:0000313" key="2">
    <source>
        <dbReference type="Proteomes" id="UP001302494"/>
    </source>
</evidence>
<keyword evidence="1" id="KW-0378">Hydrolase</keyword>
<dbReference type="Pfam" id="PF06821">
    <property type="entry name" value="Ser_hydrolase"/>
    <property type="match status" value="1"/>
</dbReference>
<dbReference type="EMBL" id="CP116968">
    <property type="protein sequence ID" value="WNM61203.1"/>
    <property type="molecule type" value="Genomic_DNA"/>
</dbReference>
<evidence type="ECO:0000313" key="1">
    <source>
        <dbReference type="EMBL" id="WNM61203.1"/>
    </source>
</evidence>
<name>A0AA96GLB7_9BACT</name>
<dbReference type="InterPro" id="IPR010662">
    <property type="entry name" value="RBBP9/YdeN"/>
</dbReference>
<dbReference type="RefSeq" id="WP_312743012.1">
    <property type="nucleotide sequence ID" value="NZ_CP116968.1"/>
</dbReference>
<proteinExistence type="predicted"/>
<dbReference type="KEGG" id="nneo:PQG83_15790"/>
<dbReference type="Proteomes" id="UP001302494">
    <property type="component" value="Chromosome"/>
</dbReference>
<dbReference type="SUPFAM" id="SSF53474">
    <property type="entry name" value="alpha/beta-Hydrolases"/>
    <property type="match status" value="1"/>
</dbReference>